<dbReference type="PRINTS" id="PR00463">
    <property type="entry name" value="EP450I"/>
</dbReference>
<keyword evidence="7 13" id="KW-0479">Metal-binding</keyword>
<evidence type="ECO:0000256" key="8">
    <source>
        <dbReference type="ARBA" id="ARBA00022989"/>
    </source>
</evidence>
<dbReference type="EMBL" id="MG721515">
    <property type="protein sequence ID" value="AVZ23855.1"/>
    <property type="molecule type" value="mRNA"/>
</dbReference>
<feature type="binding site" description="axial binding residue" evidence="13">
    <location>
        <position position="451"/>
    </location>
    <ligand>
        <name>heme</name>
        <dbReference type="ChEBI" id="CHEBI:30413"/>
    </ligand>
    <ligandPart>
        <name>Fe</name>
        <dbReference type="ChEBI" id="CHEBI:18248"/>
    </ligandPart>
</feature>
<dbReference type="SUPFAM" id="SSF48264">
    <property type="entry name" value="Cytochrome P450"/>
    <property type="match status" value="1"/>
</dbReference>
<dbReference type="GO" id="GO:0016020">
    <property type="term" value="C:membrane"/>
    <property type="evidence" value="ECO:0007669"/>
    <property type="project" value="UniProtKB-SubCell"/>
</dbReference>
<evidence type="ECO:0000256" key="3">
    <source>
        <dbReference type="ARBA" id="ARBA00005179"/>
    </source>
</evidence>
<evidence type="ECO:0000256" key="9">
    <source>
        <dbReference type="ARBA" id="ARBA00023002"/>
    </source>
</evidence>
<evidence type="ECO:0000256" key="6">
    <source>
        <dbReference type="ARBA" id="ARBA00022692"/>
    </source>
</evidence>
<evidence type="ECO:0000256" key="14">
    <source>
        <dbReference type="RuleBase" id="RU000461"/>
    </source>
</evidence>
<evidence type="ECO:0000256" key="5">
    <source>
        <dbReference type="ARBA" id="ARBA00022617"/>
    </source>
</evidence>
<evidence type="ECO:0000256" key="12">
    <source>
        <dbReference type="ARBA" id="ARBA00023136"/>
    </source>
</evidence>
<evidence type="ECO:0000256" key="4">
    <source>
        <dbReference type="ARBA" id="ARBA00010617"/>
    </source>
</evidence>
<feature type="transmembrane region" description="Helical" evidence="15">
    <location>
        <begin position="7"/>
        <end position="30"/>
    </location>
</feature>
<keyword evidence="6 15" id="KW-0812">Transmembrane</keyword>
<evidence type="ECO:0000256" key="1">
    <source>
        <dbReference type="ARBA" id="ARBA00001971"/>
    </source>
</evidence>
<dbReference type="InterPro" id="IPR036396">
    <property type="entry name" value="Cyt_P450_sf"/>
</dbReference>
<keyword evidence="9 14" id="KW-0560">Oxidoreductase</keyword>
<dbReference type="InterPro" id="IPR001128">
    <property type="entry name" value="Cyt_P450"/>
</dbReference>
<comment type="pathway">
    <text evidence="3">Secondary metabolite biosynthesis.</text>
</comment>
<evidence type="ECO:0000256" key="13">
    <source>
        <dbReference type="PIRSR" id="PIRSR602401-1"/>
    </source>
</evidence>
<evidence type="ECO:0000256" key="15">
    <source>
        <dbReference type="SAM" id="Phobius"/>
    </source>
</evidence>
<dbReference type="GO" id="GO:0016705">
    <property type="term" value="F:oxidoreductase activity, acting on paired donors, with incorporation or reduction of molecular oxygen"/>
    <property type="evidence" value="ECO:0007669"/>
    <property type="project" value="InterPro"/>
</dbReference>
<evidence type="ECO:0000256" key="2">
    <source>
        <dbReference type="ARBA" id="ARBA00004370"/>
    </source>
</evidence>
<dbReference type="GO" id="GO:0020037">
    <property type="term" value="F:heme binding"/>
    <property type="evidence" value="ECO:0007669"/>
    <property type="project" value="InterPro"/>
</dbReference>
<dbReference type="GO" id="GO:0005506">
    <property type="term" value="F:iron ion binding"/>
    <property type="evidence" value="ECO:0007669"/>
    <property type="project" value="InterPro"/>
</dbReference>
<name>A0A2R4RMT7_THACU</name>
<comment type="similarity">
    <text evidence="4 14">Belongs to the cytochrome P450 family.</text>
</comment>
<comment type="subcellular location">
    <subcellularLocation>
        <location evidence="2">Membrane</location>
    </subcellularLocation>
</comment>
<dbReference type="CDD" id="cd11065">
    <property type="entry name" value="CYP64-like"/>
    <property type="match status" value="1"/>
</dbReference>
<dbReference type="PROSITE" id="PS00086">
    <property type="entry name" value="CYTOCHROME_P450"/>
    <property type="match status" value="1"/>
</dbReference>
<evidence type="ECO:0000313" key="16">
    <source>
        <dbReference type="EMBL" id="AVZ23855.1"/>
    </source>
</evidence>
<dbReference type="PANTHER" id="PTHR46300">
    <property type="entry name" value="P450, PUTATIVE (EUROFUNG)-RELATED-RELATED"/>
    <property type="match status" value="1"/>
</dbReference>
<dbReference type="Pfam" id="PF00067">
    <property type="entry name" value="p450"/>
    <property type="match status" value="1"/>
</dbReference>
<dbReference type="PANTHER" id="PTHR46300:SF2">
    <property type="entry name" value="CYTOCHROME P450 MONOOXYGENASE ALNH-RELATED"/>
    <property type="match status" value="1"/>
</dbReference>
<accession>A0A2R4RMT7</accession>
<dbReference type="AlphaFoldDB" id="A0A2R4RMT7"/>
<dbReference type="GO" id="GO:0004497">
    <property type="term" value="F:monooxygenase activity"/>
    <property type="evidence" value="ECO:0007669"/>
    <property type="project" value="UniProtKB-KW"/>
</dbReference>
<organism evidence="16">
    <name type="scientific">Thanatephorus cucumeris</name>
    <name type="common">Black scurf of potato</name>
    <name type="synonym">Rhizoctonia solani</name>
    <dbReference type="NCBI Taxonomy" id="107832"/>
    <lineage>
        <taxon>Eukaryota</taxon>
        <taxon>Fungi</taxon>
        <taxon>Dikarya</taxon>
        <taxon>Basidiomycota</taxon>
        <taxon>Agaricomycotina</taxon>
        <taxon>Agaricomycetes</taxon>
        <taxon>Cantharellales</taxon>
        <taxon>Ceratobasidiaceae</taxon>
        <taxon>Thanatephorus</taxon>
    </lineage>
</organism>
<evidence type="ECO:0000256" key="11">
    <source>
        <dbReference type="ARBA" id="ARBA00023033"/>
    </source>
</evidence>
<sequence length="540" mass="61116">MEYLEKAIYALVTPTTGLWVMGTVVLLYSWDWPGSRRSDMPPGPSTLPIIGNLHNLKTINVYEQFRLLSREYGPIVSLKIGSSTLILLGGDGSQVHELYNKRGKIYSGRPLQMVTEIAASGDGFLFQQDIHKWRAGRKTLVQHFAPAVMKSKNVLLQEAESVQLLYEFLHQPEGFMNYPMRYTTSVMTCLLYGLRCGTYHDPIIQEVEENMRMFSELLVPGGKPPVEVFPLLNYLPAFISPWKDKCKRLAKRVDILYGDLVDIGVQRGMKGLNSDNLAYRLRLGKESTGLTHHQEAFICGVALEGGTDIVAGVILTCLLALISHPKAQKRAHEELDAIYNEETLPRWEDEQGLPFVRAIIKEAMRWRPPVPMTVPHRLEKDDHYGGYFLPKGSQIFCSAWAIHMNAERYEEPELFKPERFLSHSMSMAESIAQGDPFKRDHFAFGAGRRVCPGIQKAEQDIFIALSRLLWAFDFCAPAGVSIPTDFSTAFVGEGIRMPKKFPLVVTPRSQKRIQTIEHAMRSAEETFSQYGRYTPRSLPS</sequence>
<keyword evidence="10 13" id="KW-0408">Iron</keyword>
<keyword evidence="5 13" id="KW-0349">Heme</keyword>
<protein>
    <submittedName>
        <fullName evidence="16">Cytochrome P450</fullName>
    </submittedName>
</protein>
<keyword evidence="8 15" id="KW-1133">Transmembrane helix</keyword>
<dbReference type="InterPro" id="IPR002401">
    <property type="entry name" value="Cyt_P450_E_grp-I"/>
</dbReference>
<comment type="cofactor">
    <cofactor evidence="1 13">
        <name>heme</name>
        <dbReference type="ChEBI" id="CHEBI:30413"/>
    </cofactor>
</comment>
<dbReference type="InterPro" id="IPR017972">
    <property type="entry name" value="Cyt_P450_CS"/>
</dbReference>
<reference evidence="16" key="1">
    <citation type="submission" date="2017-12" db="EMBL/GenBank/DDBJ databases">
        <title>Cytochrome P450 family protein genes from Thanatephorus cucumeris (Frank) Donk.</title>
        <authorList>
            <person name="Lu W."/>
            <person name="Chen X."/>
            <person name="Wang Y."/>
            <person name="Feng J."/>
            <person name="Wu Q."/>
            <person name="Zhu D."/>
        </authorList>
    </citation>
    <scope>NUCLEOTIDE SEQUENCE</scope>
</reference>
<dbReference type="Gene3D" id="1.10.630.10">
    <property type="entry name" value="Cytochrome P450"/>
    <property type="match status" value="1"/>
</dbReference>
<proteinExistence type="evidence at transcript level"/>
<keyword evidence="11 14" id="KW-0503">Monooxygenase</keyword>
<keyword evidence="12 15" id="KW-0472">Membrane</keyword>
<evidence type="ECO:0000256" key="7">
    <source>
        <dbReference type="ARBA" id="ARBA00022723"/>
    </source>
</evidence>
<evidence type="ECO:0000256" key="10">
    <source>
        <dbReference type="ARBA" id="ARBA00023004"/>
    </source>
</evidence>
<dbReference type="InterPro" id="IPR050364">
    <property type="entry name" value="Cytochrome_P450_fung"/>
</dbReference>